<name>A0AAW5HUF8_9CORY</name>
<sequence length="69" mass="7510">MSSQYSAVEVLLPREVPLGGPRAMPVHRTIPHRQRPMLGAQLRIASGAEVELALRPRSSTAYLSSASRT</sequence>
<dbReference type="AlphaFoldDB" id="A0AAW5HUF8"/>
<gene>
    <name evidence="1" type="ORF">JMN37_06470</name>
</gene>
<dbReference type="Proteomes" id="UP001205920">
    <property type="component" value="Unassembled WGS sequence"/>
</dbReference>
<protein>
    <submittedName>
        <fullName evidence="1">Uncharacterized protein</fullName>
    </submittedName>
</protein>
<evidence type="ECO:0000313" key="1">
    <source>
        <dbReference type="EMBL" id="MCO6394620.1"/>
    </source>
</evidence>
<accession>A0AAW5HUF8</accession>
<dbReference type="RefSeq" id="WP_370295979.1">
    <property type="nucleotide sequence ID" value="NZ_JAEUWV010000007.1"/>
</dbReference>
<organism evidence="1 2">
    <name type="scientific">Corynebacterium lipophilum</name>
    <dbReference type="NCBI Taxonomy" id="2804918"/>
    <lineage>
        <taxon>Bacteria</taxon>
        <taxon>Bacillati</taxon>
        <taxon>Actinomycetota</taxon>
        <taxon>Actinomycetes</taxon>
        <taxon>Mycobacteriales</taxon>
        <taxon>Corynebacteriaceae</taxon>
        <taxon>Corynebacterium</taxon>
    </lineage>
</organism>
<comment type="caution">
    <text evidence="1">The sequence shown here is derived from an EMBL/GenBank/DDBJ whole genome shotgun (WGS) entry which is preliminary data.</text>
</comment>
<dbReference type="EMBL" id="JAEUWV010000007">
    <property type="protein sequence ID" value="MCO6394620.1"/>
    <property type="molecule type" value="Genomic_DNA"/>
</dbReference>
<reference evidence="1 2" key="1">
    <citation type="submission" date="2021-01" db="EMBL/GenBank/DDBJ databases">
        <title>Identification and Characterization of Corynebacterium sp.</title>
        <authorList>
            <person name="Luo Q."/>
            <person name="Qu P."/>
            <person name="Chen Q."/>
        </authorList>
    </citation>
    <scope>NUCLEOTIDE SEQUENCE [LARGE SCALE GENOMIC DNA]</scope>
    <source>
        <strain evidence="1 2">MC-18</strain>
    </source>
</reference>
<proteinExistence type="predicted"/>
<evidence type="ECO:0000313" key="2">
    <source>
        <dbReference type="Proteomes" id="UP001205920"/>
    </source>
</evidence>
<keyword evidence="2" id="KW-1185">Reference proteome</keyword>